<keyword evidence="2" id="KW-1133">Transmembrane helix</keyword>
<keyword evidence="4" id="KW-1185">Reference proteome</keyword>
<feature type="compositionally biased region" description="Polar residues" evidence="1">
    <location>
        <begin position="455"/>
        <end position="465"/>
    </location>
</feature>
<feature type="compositionally biased region" description="Basic residues" evidence="1">
    <location>
        <begin position="603"/>
        <end position="612"/>
    </location>
</feature>
<dbReference type="EMBL" id="JAVHJO010000002">
    <property type="protein sequence ID" value="KAK6542494.1"/>
    <property type="molecule type" value="Genomic_DNA"/>
</dbReference>
<feature type="compositionally biased region" description="Polar residues" evidence="1">
    <location>
        <begin position="164"/>
        <end position="181"/>
    </location>
</feature>
<keyword evidence="2" id="KW-0812">Transmembrane</keyword>
<feature type="transmembrane region" description="Helical" evidence="2">
    <location>
        <begin position="74"/>
        <end position="97"/>
    </location>
</feature>
<feature type="region of interest" description="Disordered" evidence="1">
    <location>
        <begin position="205"/>
        <end position="238"/>
    </location>
</feature>
<feature type="region of interest" description="Disordered" evidence="1">
    <location>
        <begin position="509"/>
        <end position="613"/>
    </location>
</feature>
<feature type="compositionally biased region" description="Pro residues" evidence="1">
    <location>
        <begin position="224"/>
        <end position="238"/>
    </location>
</feature>
<comment type="caution">
    <text evidence="3">The sequence shown here is derived from an EMBL/GenBank/DDBJ whole genome shotgun (WGS) entry which is preliminary data.</text>
</comment>
<organism evidence="3 4">
    <name type="scientific">Orbilia ellipsospora</name>
    <dbReference type="NCBI Taxonomy" id="2528407"/>
    <lineage>
        <taxon>Eukaryota</taxon>
        <taxon>Fungi</taxon>
        <taxon>Dikarya</taxon>
        <taxon>Ascomycota</taxon>
        <taxon>Pezizomycotina</taxon>
        <taxon>Orbiliomycetes</taxon>
        <taxon>Orbiliales</taxon>
        <taxon>Orbiliaceae</taxon>
        <taxon>Orbilia</taxon>
    </lineage>
</organism>
<name>A0AAV9XKI9_9PEZI</name>
<evidence type="ECO:0000313" key="4">
    <source>
        <dbReference type="Proteomes" id="UP001365542"/>
    </source>
</evidence>
<feature type="transmembrane region" description="Helical" evidence="2">
    <location>
        <begin position="46"/>
        <end position="67"/>
    </location>
</feature>
<feature type="region of interest" description="Disordered" evidence="1">
    <location>
        <begin position="152"/>
        <end position="184"/>
    </location>
</feature>
<feature type="compositionally biased region" description="Basic and acidic residues" evidence="1">
    <location>
        <begin position="586"/>
        <end position="602"/>
    </location>
</feature>
<protein>
    <submittedName>
        <fullName evidence="3">Uncharacterized protein</fullName>
    </submittedName>
</protein>
<proteinExistence type="predicted"/>
<evidence type="ECO:0000256" key="1">
    <source>
        <dbReference type="SAM" id="MobiDB-lite"/>
    </source>
</evidence>
<dbReference type="AlphaFoldDB" id="A0AAV9XKI9"/>
<feature type="transmembrane region" description="Helical" evidence="2">
    <location>
        <begin position="12"/>
        <end position="40"/>
    </location>
</feature>
<feature type="compositionally biased region" description="Low complexity" evidence="1">
    <location>
        <begin position="546"/>
        <end position="563"/>
    </location>
</feature>
<feature type="compositionally biased region" description="Low complexity" evidence="1">
    <location>
        <begin position="370"/>
        <end position="441"/>
    </location>
</feature>
<sequence>MMFSRNAPFAHRYLRIVSLIALLLSIGSTALLSIIAVYTWLDDSHLKVPFVVVGALNIISTTLILVFSLWEYSVLVTILAGGLPGLVVAGVTGGLWSVSVIKFGWLPGTVVVRDTRWIVTAAITTWVLKLTLEVVFWTLVVATRCRRLPPRKPLEQDNVDDLPTSESRSVRPISSHSVVKQETSRPPVRRSLLLLQNLHKNWSRPFRSSKHPAASLSFRDASATPPPIRPIRPPRSPPRPFEYALEPSPFTHSTSSLHGATSPFLNLINRPKSARGAPLSPLAATFPMAVREQEASALAVFDDWDTSQLPLRDRIAYSLAAAQALMPNPGEPPHARIPPRTTSLNPSIQGSVHNSVYRSTHNSMQNSIHNSVHNSIHSGNSVHSGNHVNQSPNTSNNVNSNTNGSVQSNLPSNTTSNVNSTNTSRTNLSVTVNRPQRSSSMPTPPRTPPAKVQRAVSTGSNQSRRQSIEFIPPVPTSPSSTPQKTIRPLHSSSNLKHLGVNIPLCDSPDREGSVRLGSSPLQASTTLRDVENVNRESTLTAHSKFSDTSPSRASSRSSDDVTSWQTRWASTLERKVTPPIPGFELSPRESMRRMREEREKQSSRQRQRKHQHYLSGTSWIAEDNDENDMGIENSGVRSRRSYAAPATPNTGEFPRSLVRSMIEDPQDEVIANTV</sequence>
<evidence type="ECO:0000313" key="3">
    <source>
        <dbReference type="EMBL" id="KAK6542494.1"/>
    </source>
</evidence>
<reference evidence="3 4" key="1">
    <citation type="submission" date="2019-10" db="EMBL/GenBank/DDBJ databases">
        <authorList>
            <person name="Palmer J.M."/>
        </authorList>
    </citation>
    <scope>NUCLEOTIDE SEQUENCE [LARGE SCALE GENOMIC DNA]</scope>
    <source>
        <strain evidence="3 4">TWF694</strain>
    </source>
</reference>
<feature type="compositionally biased region" description="Polar residues" evidence="1">
    <location>
        <begin position="340"/>
        <end position="351"/>
    </location>
</feature>
<evidence type="ECO:0000256" key="2">
    <source>
        <dbReference type="SAM" id="Phobius"/>
    </source>
</evidence>
<accession>A0AAV9XKI9</accession>
<gene>
    <name evidence="3" type="ORF">TWF694_006446</name>
</gene>
<keyword evidence="2" id="KW-0472">Membrane</keyword>
<feature type="region of interest" description="Disordered" evidence="1">
    <location>
        <begin position="326"/>
        <end position="351"/>
    </location>
</feature>
<feature type="region of interest" description="Disordered" evidence="1">
    <location>
        <begin position="370"/>
        <end position="487"/>
    </location>
</feature>
<dbReference type="Proteomes" id="UP001365542">
    <property type="component" value="Unassembled WGS sequence"/>
</dbReference>